<dbReference type="CDD" id="cd02966">
    <property type="entry name" value="TlpA_like_family"/>
    <property type="match status" value="1"/>
</dbReference>
<keyword evidence="2" id="KW-0201">Cytochrome c-type biogenesis</keyword>
<comment type="subcellular location">
    <subcellularLocation>
        <location evidence="1">Cell envelope</location>
    </subcellularLocation>
</comment>
<dbReference type="Pfam" id="PF14289">
    <property type="entry name" value="DUF4369"/>
    <property type="match status" value="1"/>
</dbReference>
<dbReference type="PANTHER" id="PTHR42852">
    <property type="entry name" value="THIOL:DISULFIDE INTERCHANGE PROTEIN DSBE"/>
    <property type="match status" value="1"/>
</dbReference>
<gene>
    <name evidence="7" type="ORF">IPZ78_14325</name>
</gene>
<dbReference type="Proteomes" id="UP001165302">
    <property type="component" value="Unassembled WGS sequence"/>
</dbReference>
<evidence type="ECO:0000256" key="5">
    <source>
        <dbReference type="SAM" id="SignalP"/>
    </source>
</evidence>
<keyword evidence="3" id="KW-1015">Disulfide bond</keyword>
<feature type="chain" id="PRO_5047528000" evidence="5">
    <location>
        <begin position="20"/>
        <end position="378"/>
    </location>
</feature>
<feature type="signal peptide" evidence="5">
    <location>
        <begin position="1"/>
        <end position="19"/>
    </location>
</feature>
<reference evidence="7" key="1">
    <citation type="submission" date="2020-10" db="EMBL/GenBank/DDBJ databases">
        <authorList>
            <person name="Lu T."/>
            <person name="Wang Q."/>
            <person name="Han X."/>
        </authorList>
    </citation>
    <scope>NUCLEOTIDE SEQUENCE</scope>
    <source>
        <strain evidence="7">WQ 366</strain>
    </source>
</reference>
<protein>
    <submittedName>
        <fullName evidence="7">AhpC/TSA family protein</fullName>
    </submittedName>
</protein>
<sequence>MKSIYLVLTIISLGITANAQNPSFSIDGKASKKLEGKKIYIDYVSGGYSKADSTVIKNGKFSFTGNVEEPNYARMILDTEGLGKMKTQYNGDRLYFYIGNENFKFNIKDSIKNAEITGSDLHQSFVNYIKFIGGDFMDIIDQGNAAFNAVPEDAADKNDQYVAIKAKFDKKFDDRNDKQLEYAKLNPASLFAVEGLIEVANKRGTKAVEPTFSDLSKPMKSSIKGKELEARIFADKNIKVGSIAPNFSQPDQDGKMIQLTDFKGKFVLLDFWASWCAPCRAENPNLRKAYINFKPKGLEVFAISIDENNGRDAWIKAIKDDDLPWIHAADLKGWRNEAAVLYGVRGVPQNYLIDPNGKIVAINLKAENLHKVLADYLK</sequence>
<dbReference type="SUPFAM" id="SSF52833">
    <property type="entry name" value="Thioredoxin-like"/>
    <property type="match status" value="1"/>
</dbReference>
<dbReference type="InterPro" id="IPR017937">
    <property type="entry name" value="Thioredoxin_CS"/>
</dbReference>
<accession>A0ABS7ZA88</accession>
<comment type="caution">
    <text evidence="7">The sequence shown here is derived from an EMBL/GenBank/DDBJ whole genome shotgun (WGS) entry which is preliminary data.</text>
</comment>
<evidence type="ECO:0000256" key="4">
    <source>
        <dbReference type="ARBA" id="ARBA00023284"/>
    </source>
</evidence>
<evidence type="ECO:0000259" key="6">
    <source>
        <dbReference type="PROSITE" id="PS51352"/>
    </source>
</evidence>
<dbReference type="InterPro" id="IPR000866">
    <property type="entry name" value="AhpC/TSA"/>
</dbReference>
<evidence type="ECO:0000256" key="1">
    <source>
        <dbReference type="ARBA" id="ARBA00004196"/>
    </source>
</evidence>
<dbReference type="InterPro" id="IPR013766">
    <property type="entry name" value="Thioredoxin_domain"/>
</dbReference>
<evidence type="ECO:0000313" key="7">
    <source>
        <dbReference type="EMBL" id="MCA5006326.1"/>
    </source>
</evidence>
<dbReference type="RefSeq" id="WP_225554685.1">
    <property type="nucleotide sequence ID" value="NZ_JADEYP010000031.1"/>
</dbReference>
<organism evidence="7 8">
    <name type="scientific">Sphingobacterium bovistauri</name>
    <dbReference type="NCBI Taxonomy" id="2781959"/>
    <lineage>
        <taxon>Bacteria</taxon>
        <taxon>Pseudomonadati</taxon>
        <taxon>Bacteroidota</taxon>
        <taxon>Sphingobacteriia</taxon>
        <taxon>Sphingobacteriales</taxon>
        <taxon>Sphingobacteriaceae</taxon>
        <taxon>Sphingobacterium</taxon>
    </lineage>
</organism>
<dbReference type="InterPro" id="IPR025380">
    <property type="entry name" value="DUF4369"/>
</dbReference>
<keyword evidence="8" id="KW-1185">Reference proteome</keyword>
<dbReference type="PANTHER" id="PTHR42852:SF6">
    <property type="entry name" value="THIOL:DISULFIDE INTERCHANGE PROTEIN DSBE"/>
    <property type="match status" value="1"/>
</dbReference>
<evidence type="ECO:0000256" key="3">
    <source>
        <dbReference type="ARBA" id="ARBA00023157"/>
    </source>
</evidence>
<proteinExistence type="predicted"/>
<dbReference type="InterPro" id="IPR036249">
    <property type="entry name" value="Thioredoxin-like_sf"/>
</dbReference>
<keyword evidence="4" id="KW-0676">Redox-active center</keyword>
<evidence type="ECO:0000313" key="8">
    <source>
        <dbReference type="Proteomes" id="UP001165302"/>
    </source>
</evidence>
<dbReference type="InterPro" id="IPR050553">
    <property type="entry name" value="Thioredoxin_ResA/DsbE_sf"/>
</dbReference>
<name>A0ABS7ZA88_9SPHI</name>
<dbReference type="PROSITE" id="PS51352">
    <property type="entry name" value="THIOREDOXIN_2"/>
    <property type="match status" value="1"/>
</dbReference>
<feature type="domain" description="Thioredoxin" evidence="6">
    <location>
        <begin position="238"/>
        <end position="378"/>
    </location>
</feature>
<dbReference type="PROSITE" id="PS00194">
    <property type="entry name" value="THIOREDOXIN_1"/>
    <property type="match status" value="1"/>
</dbReference>
<evidence type="ECO:0000256" key="2">
    <source>
        <dbReference type="ARBA" id="ARBA00022748"/>
    </source>
</evidence>
<dbReference type="EMBL" id="JADEYP010000031">
    <property type="protein sequence ID" value="MCA5006326.1"/>
    <property type="molecule type" value="Genomic_DNA"/>
</dbReference>
<dbReference type="Gene3D" id="3.40.30.10">
    <property type="entry name" value="Glutaredoxin"/>
    <property type="match status" value="1"/>
</dbReference>
<dbReference type="Pfam" id="PF00578">
    <property type="entry name" value="AhpC-TSA"/>
    <property type="match status" value="1"/>
</dbReference>
<keyword evidence="5" id="KW-0732">Signal</keyword>